<organism evidence="11 12">
    <name type="scientific">Heliobacterium mobile</name>
    <name type="common">Heliobacillus mobilis</name>
    <dbReference type="NCBI Taxonomy" id="28064"/>
    <lineage>
        <taxon>Bacteria</taxon>
        <taxon>Bacillati</taxon>
        <taxon>Bacillota</taxon>
        <taxon>Clostridia</taxon>
        <taxon>Eubacteriales</taxon>
        <taxon>Heliobacteriaceae</taxon>
        <taxon>Heliobacterium</taxon>
    </lineage>
</organism>
<dbReference type="CDD" id="cd02439">
    <property type="entry name" value="DMB-PRT_CobT"/>
    <property type="match status" value="1"/>
</dbReference>
<name>A0A6I3SG99_HELMO</name>
<dbReference type="EMBL" id="WNKU01000001">
    <property type="protein sequence ID" value="MTV47411.1"/>
    <property type="molecule type" value="Genomic_DNA"/>
</dbReference>
<evidence type="ECO:0000256" key="7">
    <source>
        <dbReference type="ARBA" id="ARBA00022676"/>
    </source>
</evidence>
<comment type="catalytic activity">
    <reaction evidence="9">
        <text>5,6-dimethylbenzimidazole + nicotinate beta-D-ribonucleotide = alpha-ribazole 5'-phosphate + nicotinate + H(+)</text>
        <dbReference type="Rhea" id="RHEA:11196"/>
        <dbReference type="ChEBI" id="CHEBI:15378"/>
        <dbReference type="ChEBI" id="CHEBI:15890"/>
        <dbReference type="ChEBI" id="CHEBI:32544"/>
        <dbReference type="ChEBI" id="CHEBI:57502"/>
        <dbReference type="ChEBI" id="CHEBI:57918"/>
        <dbReference type="EC" id="2.4.2.21"/>
    </reaction>
</comment>
<evidence type="ECO:0000256" key="4">
    <source>
        <dbReference type="ARBA" id="ARBA00011991"/>
    </source>
</evidence>
<evidence type="ECO:0000256" key="8">
    <source>
        <dbReference type="ARBA" id="ARBA00022679"/>
    </source>
</evidence>
<dbReference type="NCBIfam" id="NF000996">
    <property type="entry name" value="PRK00105.1"/>
    <property type="match status" value="1"/>
</dbReference>
<sequence>MSPAGEALNTDPIGPLDQEAMEAAQRRWDGLIKPSRGLGSLESFVVHLAGITSQEVPCLNRRRVLIMVAEHGVAEEGVSAYPEGMTRSIVEAFLHGQSGTSVLGRETATEVYLIDVGLKENCHRDCHAAGTTVPGYQLGKAAAQWISLKIAAGTKNFLKGRAMKREEVLLALQTGANLVRQAAEEGVQALALGEIGIGNTTSCSAITAALLQLPPEEVVGHGSGVSDNAMERKRRVVAQALCRHDPPTGDAVEVLSMVGGLEIAALTGAILEAARLRLPAILDGFVTCTAALCAFFLDPGIRDYLLLSHWSKERGQQKIVDFLQLKPLLAFDLQYGEGVGAVLALHQAYLATCVLRDMGKWPKKRNNDPSPRIL</sequence>
<evidence type="ECO:0000256" key="3">
    <source>
        <dbReference type="ARBA" id="ARBA00007110"/>
    </source>
</evidence>
<dbReference type="InterPro" id="IPR023195">
    <property type="entry name" value="Nict_dMeBzImd_PRibTrfase_N"/>
</dbReference>
<dbReference type="SUPFAM" id="SSF52733">
    <property type="entry name" value="Nicotinate mononucleotide:5,6-dimethylbenzimidazole phosphoribosyltransferase (CobT)"/>
    <property type="match status" value="1"/>
</dbReference>
<dbReference type="NCBIfam" id="TIGR03160">
    <property type="entry name" value="cobT_DBIPRT"/>
    <property type="match status" value="1"/>
</dbReference>
<evidence type="ECO:0000256" key="1">
    <source>
        <dbReference type="ARBA" id="ARBA00002197"/>
    </source>
</evidence>
<evidence type="ECO:0000256" key="9">
    <source>
        <dbReference type="ARBA" id="ARBA00047340"/>
    </source>
</evidence>
<dbReference type="Pfam" id="PF02277">
    <property type="entry name" value="DBI_PRT"/>
    <property type="match status" value="1"/>
</dbReference>
<comment type="caution">
    <text evidence="11">The sequence shown here is derived from an EMBL/GenBank/DDBJ whole genome shotgun (WGS) entry which is preliminary data.</text>
</comment>
<comment type="pathway">
    <text evidence="2">Nucleoside biosynthesis; alpha-ribazole biosynthesis; alpha-ribazole from 5,6-dimethylbenzimidazole: step 1/2.</text>
</comment>
<keyword evidence="8 11" id="KW-0808">Transferase</keyword>
<dbReference type="InterPro" id="IPR003200">
    <property type="entry name" value="Nict_dMeBzImd_PRibTrfase"/>
</dbReference>
<proteinExistence type="inferred from homology"/>
<evidence type="ECO:0000313" key="12">
    <source>
        <dbReference type="Proteomes" id="UP000430670"/>
    </source>
</evidence>
<dbReference type="AlphaFoldDB" id="A0A6I3SG99"/>
<dbReference type="Gene3D" id="3.40.50.10210">
    <property type="match status" value="1"/>
</dbReference>
<keyword evidence="6" id="KW-0169">Cobalamin biosynthesis</keyword>
<dbReference type="EC" id="2.4.2.21" evidence="4 10"/>
<gene>
    <name evidence="11" type="primary">cobT</name>
    <name evidence="11" type="ORF">GJ688_00275</name>
</gene>
<dbReference type="GO" id="GO:0008939">
    <property type="term" value="F:nicotinate-nucleotide-dimethylbenzimidazole phosphoribosyltransferase activity"/>
    <property type="evidence" value="ECO:0007669"/>
    <property type="project" value="UniProtKB-UniRule"/>
</dbReference>
<keyword evidence="12" id="KW-1185">Reference proteome</keyword>
<accession>A0A6I3SG99</accession>
<keyword evidence="7 11" id="KW-0328">Glycosyltransferase</keyword>
<evidence type="ECO:0000256" key="2">
    <source>
        <dbReference type="ARBA" id="ARBA00005049"/>
    </source>
</evidence>
<dbReference type="GO" id="GO:0009236">
    <property type="term" value="P:cobalamin biosynthetic process"/>
    <property type="evidence" value="ECO:0007669"/>
    <property type="project" value="UniProtKB-UniRule"/>
</dbReference>
<evidence type="ECO:0000256" key="5">
    <source>
        <dbReference type="ARBA" id="ARBA00015486"/>
    </source>
</evidence>
<evidence type="ECO:0000256" key="6">
    <source>
        <dbReference type="ARBA" id="ARBA00022573"/>
    </source>
</evidence>
<protein>
    <recommendedName>
        <fullName evidence="5 10">Nicotinate-nucleotide--dimethylbenzimidazole phosphoribosyltransferase</fullName>
        <ecNumber evidence="4 10">2.4.2.21</ecNumber>
    </recommendedName>
</protein>
<evidence type="ECO:0000256" key="10">
    <source>
        <dbReference type="NCBIfam" id="TIGR03160"/>
    </source>
</evidence>
<dbReference type="Proteomes" id="UP000430670">
    <property type="component" value="Unassembled WGS sequence"/>
</dbReference>
<dbReference type="InterPro" id="IPR036087">
    <property type="entry name" value="Nict_dMeBzImd_PRibTrfase_sf"/>
</dbReference>
<dbReference type="UniPathway" id="UPA00061">
    <property type="reaction ID" value="UER00516"/>
</dbReference>
<reference evidence="11 12" key="1">
    <citation type="submission" date="2019-11" db="EMBL/GenBank/DDBJ databases">
        <title>Whole-genome sequence of a the green, strictly anaerobic photosynthetic bacterium Heliobacillus mobilis DSM 6151.</title>
        <authorList>
            <person name="Kyndt J.A."/>
            <person name="Meyer T.E."/>
        </authorList>
    </citation>
    <scope>NUCLEOTIDE SEQUENCE [LARGE SCALE GENOMIC DNA]</scope>
    <source>
        <strain evidence="11 12">DSM 6151</strain>
    </source>
</reference>
<dbReference type="PANTHER" id="PTHR43463:SF1">
    <property type="entry name" value="NICOTINATE-NUCLEOTIDE--DIMETHYLBENZIMIDAZOLE PHOSPHORIBOSYLTRANSFERASE"/>
    <property type="match status" value="1"/>
</dbReference>
<dbReference type="Gene3D" id="1.10.1610.10">
    <property type="match status" value="1"/>
</dbReference>
<dbReference type="OrthoDB" id="9781491at2"/>
<comment type="function">
    <text evidence="1">Catalyzes the synthesis of alpha-ribazole-5'-phosphate from nicotinate mononucleotide (NAMN) and 5,6-dimethylbenzimidazole (DMB).</text>
</comment>
<evidence type="ECO:0000313" key="11">
    <source>
        <dbReference type="EMBL" id="MTV47411.1"/>
    </source>
</evidence>
<comment type="similarity">
    <text evidence="3">Belongs to the CobT family.</text>
</comment>
<dbReference type="InterPro" id="IPR017846">
    <property type="entry name" value="Nict_dMeBzImd_PRibTrfase_bact"/>
</dbReference>
<dbReference type="PANTHER" id="PTHR43463">
    <property type="entry name" value="NICOTINATE-NUCLEOTIDE--DIMETHYLBENZIMIDAZOLE PHOSPHORIBOSYLTRANSFERASE"/>
    <property type="match status" value="1"/>
</dbReference>